<comment type="caution">
    <text evidence="2">The sequence shown here is derived from an EMBL/GenBank/DDBJ whole genome shotgun (WGS) entry which is preliminary data.</text>
</comment>
<gene>
    <name evidence="2" type="ORF">B0A64_04145</name>
</gene>
<reference evidence="2 3" key="1">
    <citation type="submission" date="2016-11" db="EMBL/GenBank/DDBJ databases">
        <title>Whole genomes of Flavobacteriaceae.</title>
        <authorList>
            <person name="Stine C."/>
            <person name="Li C."/>
            <person name="Tadesse D."/>
        </authorList>
    </citation>
    <scope>NUCLEOTIDE SEQUENCE [LARGE SCALE GENOMIC DNA]</scope>
    <source>
        <strain evidence="2 3">DSM 24704</strain>
    </source>
</reference>
<evidence type="ECO:0000313" key="3">
    <source>
        <dbReference type="Proteomes" id="UP000214684"/>
    </source>
</evidence>
<feature type="domain" description="DUF4209" evidence="1">
    <location>
        <begin position="448"/>
        <end position="535"/>
    </location>
</feature>
<dbReference type="Pfam" id="PF13910">
    <property type="entry name" value="DUF4209"/>
    <property type="match status" value="1"/>
</dbReference>
<evidence type="ECO:0000259" key="1">
    <source>
        <dbReference type="Pfam" id="PF13910"/>
    </source>
</evidence>
<accession>A0A227PHV2</accession>
<dbReference type="Proteomes" id="UP000214684">
    <property type="component" value="Unassembled WGS sequence"/>
</dbReference>
<name>A0A227PHV2_9FLAO</name>
<dbReference type="RefSeq" id="WP_089478293.1">
    <property type="nucleotide sequence ID" value="NZ_MUGS01000005.1"/>
</dbReference>
<protein>
    <recommendedName>
        <fullName evidence="1">DUF4209 domain-containing protein</fullName>
    </recommendedName>
</protein>
<dbReference type="InterPro" id="IPR025209">
    <property type="entry name" value="DUF4209"/>
</dbReference>
<organism evidence="2 3">
    <name type="scientific">Flavobacterium araucananum</name>
    <dbReference type="NCBI Taxonomy" id="946678"/>
    <lineage>
        <taxon>Bacteria</taxon>
        <taxon>Pseudomonadati</taxon>
        <taxon>Bacteroidota</taxon>
        <taxon>Flavobacteriia</taxon>
        <taxon>Flavobacteriales</taxon>
        <taxon>Flavobacteriaceae</taxon>
        <taxon>Flavobacterium</taxon>
    </lineage>
</organism>
<evidence type="ECO:0000313" key="2">
    <source>
        <dbReference type="EMBL" id="OXG08625.1"/>
    </source>
</evidence>
<dbReference type="OrthoDB" id="1100085at2"/>
<dbReference type="EMBL" id="MUGS01000005">
    <property type="protein sequence ID" value="OXG08625.1"/>
    <property type="molecule type" value="Genomic_DNA"/>
</dbReference>
<dbReference type="AlphaFoldDB" id="A0A227PHV2"/>
<sequence>MSEIINKHFLADYDLGTIRNKSKFLLHSESLDEIDRLIISYIDVISGLSLLDSNSNSNSISEHRPGQQTLNVIATWGNDISNPYIRGLLFDILQCNKINKFANAKFAIDTYLKICEVRDNLSSKRDYYIRIINILKGLGKGNKALIPIYFDTIKNDVLSAEILTECYSITELVKEMNALNLEPILYEPFIIKIENSIGSFLAKSEFKHYRECHQVLAILKEEDSIFHRTEIARGYIMEANEFDLQENASQHIIAELYKKGLRIFKLLNVKNAETKLLANKLLDIQKKAAAQLNGMAINLPISINVETIEFPDFDNIYQAVYWLIGFDLASKSESVEEFEKSKNTFMHLQFLSSTITDSQGNTIGISEDSEKRIYRDASMRREIICKMILKPLYDKFCDNFAISELEVYELISHSKFIPKDRLGIYTHGLYNGFCGNFVVAVHLLLPQIENGIRFILNNRGIITTKLVDEVQTENGLTTNLNNLKNILHEDLIFDLEGLLNEPFGENLRNDVSHGLCGISRLGLAPGFYTWWLALKLSLEIEQYMLDKK</sequence>
<keyword evidence="3" id="KW-1185">Reference proteome</keyword>
<proteinExistence type="predicted"/>